<proteinExistence type="predicted"/>
<sequence>MKRMLSVAISFILFSILTGCNADDEEIVVLEDLNNPSREEIRAKTQNQPEATPLHSKEVGIGAVRKQFEQAYGRNDGDFEIARYQGEFMIVTFESHRAVNVQYQFAYKPGESMSEEEMDAYIRDRIPMDAVEIRRTNADTDQEVIQYYSASLKEQVPKQSFRGDEPGNFVVLLNKNEQGEVSVTVSLGGKNSR</sequence>
<dbReference type="Proteomes" id="UP000769780">
    <property type="component" value="Unassembled WGS sequence"/>
</dbReference>
<dbReference type="RefSeq" id="WP_221871174.1">
    <property type="nucleotide sequence ID" value="NZ_JACWFH010000007.1"/>
</dbReference>
<feature type="chain" id="PRO_5046544848" description="Lipoprotein" evidence="1">
    <location>
        <begin position="23"/>
        <end position="193"/>
    </location>
</feature>
<name>A0ABS7K0Q1_9BACI</name>
<evidence type="ECO:0000313" key="2">
    <source>
        <dbReference type="EMBL" id="MBY0095830.1"/>
    </source>
</evidence>
<organism evidence="2 3">
    <name type="scientific">Mesobacillus maritimus</name>
    <dbReference type="NCBI Taxonomy" id="1643336"/>
    <lineage>
        <taxon>Bacteria</taxon>
        <taxon>Bacillati</taxon>
        <taxon>Bacillota</taxon>
        <taxon>Bacilli</taxon>
        <taxon>Bacillales</taxon>
        <taxon>Bacillaceae</taxon>
        <taxon>Mesobacillus</taxon>
    </lineage>
</organism>
<dbReference type="EMBL" id="JACWFH010000007">
    <property type="protein sequence ID" value="MBY0095830.1"/>
    <property type="molecule type" value="Genomic_DNA"/>
</dbReference>
<evidence type="ECO:0000313" key="3">
    <source>
        <dbReference type="Proteomes" id="UP000769780"/>
    </source>
</evidence>
<gene>
    <name evidence="2" type="ORF">H0185_03305</name>
</gene>
<feature type="signal peptide" evidence="1">
    <location>
        <begin position="1"/>
        <end position="22"/>
    </location>
</feature>
<evidence type="ECO:0008006" key="4">
    <source>
        <dbReference type="Google" id="ProtNLM"/>
    </source>
</evidence>
<dbReference type="PROSITE" id="PS51257">
    <property type="entry name" value="PROKAR_LIPOPROTEIN"/>
    <property type="match status" value="1"/>
</dbReference>
<comment type="caution">
    <text evidence="2">The sequence shown here is derived from an EMBL/GenBank/DDBJ whole genome shotgun (WGS) entry which is preliminary data.</text>
</comment>
<accession>A0ABS7K0Q1</accession>
<keyword evidence="1" id="KW-0732">Signal</keyword>
<keyword evidence="3" id="KW-1185">Reference proteome</keyword>
<reference evidence="2 3" key="1">
    <citation type="submission" date="2020-07" db="EMBL/GenBank/DDBJ databases">
        <title>Fungal Genomes of the International Space Station.</title>
        <authorList>
            <person name="Seuylemezian A."/>
            <person name="Singh N.K."/>
            <person name="Wood J."/>
            <person name="Venkateswaran K."/>
        </authorList>
    </citation>
    <scope>NUCLEOTIDE SEQUENCE [LARGE SCALE GENOMIC DNA]</scope>
    <source>
        <strain evidence="2 3">PL-B2</strain>
    </source>
</reference>
<protein>
    <recommendedName>
        <fullName evidence="4">Lipoprotein</fullName>
    </recommendedName>
</protein>
<evidence type="ECO:0000256" key="1">
    <source>
        <dbReference type="SAM" id="SignalP"/>
    </source>
</evidence>